<proteinExistence type="inferred from homology"/>
<dbReference type="InterPro" id="IPR045089">
    <property type="entry name" value="PGGT1B-like"/>
</dbReference>
<evidence type="ECO:0000256" key="1">
    <source>
        <dbReference type="ARBA" id="ARBA00001947"/>
    </source>
</evidence>
<sequence length="337" mass="37925">MLAEVDQKLVLACLKMIPQQYISADTSRLTLTLFALGQLDLTKNLKEIEISRANWIDWIYAHQYLTENNQNGGFRGGLFSGHKFDKNGNYKKDEYDLPHIAMTYAALLSLLILGDDLGRVNKTGVINGLKLLQSENGSFKPCEDSREFDLRFVFCACAISYILNDFSGLNVNKVLEFIVKCQAYDYGFAQNLNLESHGGSTYCALASLKLLNKLDLIDKKATLLWLLKRQEDGFRGRINKPPDTCYTFWIGASISMLEGTKFVDTVPLKTFLECCKTKYGGFGKSENCHPDLLHSYMTIAGLSIFGIEEGLDDLNCELNLSKNSFETLKNSCNWNLS</sequence>
<dbReference type="Gene3D" id="1.50.10.20">
    <property type="match status" value="1"/>
</dbReference>
<evidence type="ECO:0000256" key="4">
    <source>
        <dbReference type="ARBA" id="ARBA00022679"/>
    </source>
</evidence>
<feature type="domain" description="Prenyltransferase alpha-alpha toroid" evidence="8">
    <location>
        <begin position="9"/>
        <end position="319"/>
    </location>
</feature>
<keyword evidence="6" id="KW-0677">Repeat</keyword>
<organism evidence="9 10">
    <name type="scientific">Clydaea vesicula</name>
    <dbReference type="NCBI Taxonomy" id="447962"/>
    <lineage>
        <taxon>Eukaryota</taxon>
        <taxon>Fungi</taxon>
        <taxon>Fungi incertae sedis</taxon>
        <taxon>Chytridiomycota</taxon>
        <taxon>Chytridiomycota incertae sedis</taxon>
        <taxon>Chytridiomycetes</taxon>
        <taxon>Lobulomycetales</taxon>
        <taxon>Lobulomycetaceae</taxon>
        <taxon>Clydaea</taxon>
    </lineage>
</organism>
<dbReference type="GO" id="GO:0046872">
    <property type="term" value="F:metal ion binding"/>
    <property type="evidence" value="ECO:0007669"/>
    <property type="project" value="UniProtKB-KW"/>
</dbReference>
<comment type="caution">
    <text evidence="9">The sequence shown here is derived from an EMBL/GenBank/DDBJ whole genome shotgun (WGS) entry which is preliminary data.</text>
</comment>
<dbReference type="Pfam" id="PF00432">
    <property type="entry name" value="Prenyltrans"/>
    <property type="match status" value="1"/>
</dbReference>
<evidence type="ECO:0000313" key="10">
    <source>
        <dbReference type="Proteomes" id="UP001211065"/>
    </source>
</evidence>
<gene>
    <name evidence="9" type="primary">PGGT1B</name>
    <name evidence="9" type="ORF">HK099_004381</name>
</gene>
<dbReference type="PANTHER" id="PTHR11774">
    <property type="entry name" value="GERANYLGERANYL TRANSFERASE TYPE BETA SUBUNIT"/>
    <property type="match status" value="1"/>
</dbReference>
<dbReference type="InterPro" id="IPR008930">
    <property type="entry name" value="Terpenoid_cyclase/PrenylTrfase"/>
</dbReference>
<keyword evidence="3" id="KW-0637">Prenyltransferase</keyword>
<evidence type="ECO:0000256" key="6">
    <source>
        <dbReference type="ARBA" id="ARBA00022737"/>
    </source>
</evidence>
<dbReference type="EMBL" id="JADGJW010000306">
    <property type="protein sequence ID" value="KAJ3220327.1"/>
    <property type="molecule type" value="Genomic_DNA"/>
</dbReference>
<reference evidence="9" key="1">
    <citation type="submission" date="2020-05" db="EMBL/GenBank/DDBJ databases">
        <title>Phylogenomic resolution of chytrid fungi.</title>
        <authorList>
            <person name="Stajich J.E."/>
            <person name="Amses K."/>
            <person name="Simmons R."/>
            <person name="Seto K."/>
            <person name="Myers J."/>
            <person name="Bonds A."/>
            <person name="Quandt C.A."/>
            <person name="Barry K."/>
            <person name="Liu P."/>
            <person name="Grigoriev I."/>
            <person name="Longcore J.E."/>
            <person name="James T.Y."/>
        </authorList>
    </citation>
    <scope>NUCLEOTIDE SEQUENCE</scope>
    <source>
        <strain evidence="9">JEL0476</strain>
    </source>
</reference>
<keyword evidence="4 9" id="KW-0808">Transferase</keyword>
<evidence type="ECO:0000313" key="9">
    <source>
        <dbReference type="EMBL" id="KAJ3220327.1"/>
    </source>
</evidence>
<name>A0AAD5U0U4_9FUNG</name>
<dbReference type="AlphaFoldDB" id="A0AAD5U0U4"/>
<dbReference type="SUPFAM" id="SSF48239">
    <property type="entry name" value="Terpenoid cyclases/Protein prenyltransferases"/>
    <property type="match status" value="1"/>
</dbReference>
<evidence type="ECO:0000256" key="5">
    <source>
        <dbReference type="ARBA" id="ARBA00022723"/>
    </source>
</evidence>
<evidence type="ECO:0000256" key="7">
    <source>
        <dbReference type="ARBA" id="ARBA00022833"/>
    </source>
</evidence>
<dbReference type="GO" id="GO:0004662">
    <property type="term" value="F:CAAX-protein geranylgeranyltransferase activity"/>
    <property type="evidence" value="ECO:0007669"/>
    <property type="project" value="TreeGrafter"/>
</dbReference>
<keyword evidence="10" id="KW-1185">Reference proteome</keyword>
<dbReference type="GO" id="GO:0005953">
    <property type="term" value="C:CAAX-protein geranylgeranyltransferase complex"/>
    <property type="evidence" value="ECO:0007669"/>
    <property type="project" value="TreeGrafter"/>
</dbReference>
<evidence type="ECO:0000256" key="3">
    <source>
        <dbReference type="ARBA" id="ARBA00022602"/>
    </source>
</evidence>
<evidence type="ECO:0000259" key="8">
    <source>
        <dbReference type="Pfam" id="PF00432"/>
    </source>
</evidence>
<keyword evidence="5" id="KW-0479">Metal-binding</keyword>
<dbReference type="PANTHER" id="PTHR11774:SF4">
    <property type="entry name" value="GERANYLGERANYL TRANSFERASE TYPE-1 SUBUNIT BETA"/>
    <property type="match status" value="1"/>
</dbReference>
<evidence type="ECO:0000256" key="2">
    <source>
        <dbReference type="ARBA" id="ARBA00010497"/>
    </source>
</evidence>
<accession>A0AAD5U0U4</accession>
<dbReference type="Proteomes" id="UP001211065">
    <property type="component" value="Unassembled WGS sequence"/>
</dbReference>
<keyword evidence="7" id="KW-0862">Zinc</keyword>
<comment type="similarity">
    <text evidence="2">Belongs to the protein prenyltransferase subunit beta family.</text>
</comment>
<dbReference type="InterPro" id="IPR001330">
    <property type="entry name" value="Prenyltrans"/>
</dbReference>
<protein>
    <submittedName>
        <fullName evidence="9">Geranylgeranyl transferase type-1 subunit beta</fullName>
    </submittedName>
</protein>
<comment type="cofactor">
    <cofactor evidence="1">
        <name>Zn(2+)</name>
        <dbReference type="ChEBI" id="CHEBI:29105"/>
    </cofactor>
</comment>